<dbReference type="STRING" id="545695.TREAZ_0913"/>
<feature type="chain" id="PRO_5003335750" evidence="4">
    <location>
        <begin position="20"/>
        <end position="241"/>
    </location>
</feature>
<keyword evidence="6" id="KW-1185">Reference proteome</keyword>
<organism evidence="5 6">
    <name type="scientific">Leadbettera azotonutricia (strain ATCC BAA-888 / DSM 13862 / ZAS-9)</name>
    <name type="common">Treponema azotonutricium</name>
    <dbReference type="NCBI Taxonomy" id="545695"/>
    <lineage>
        <taxon>Bacteria</taxon>
        <taxon>Pseudomonadati</taxon>
        <taxon>Spirochaetota</taxon>
        <taxon>Spirochaetia</taxon>
        <taxon>Spirochaetales</taxon>
        <taxon>Breznakiellaceae</taxon>
        <taxon>Leadbettera</taxon>
    </lineage>
</organism>
<evidence type="ECO:0000256" key="1">
    <source>
        <dbReference type="ARBA" id="ARBA00004631"/>
    </source>
</evidence>
<dbReference type="AlphaFoldDB" id="F5Y8X1"/>
<protein>
    <submittedName>
        <fullName evidence="5">Flagellar filament outer layer protein</fullName>
    </submittedName>
</protein>
<keyword evidence="4" id="KW-0732">Signal</keyword>
<evidence type="ECO:0000256" key="4">
    <source>
        <dbReference type="SAM" id="SignalP"/>
    </source>
</evidence>
<dbReference type="EMBL" id="CP001841">
    <property type="protein sequence ID" value="AEF80610.1"/>
    <property type="molecule type" value="Genomic_DNA"/>
</dbReference>
<dbReference type="GO" id="GO:0071973">
    <property type="term" value="P:bacterial-type flagellum-dependent cell motility"/>
    <property type="evidence" value="ECO:0007669"/>
    <property type="project" value="InterPro"/>
</dbReference>
<dbReference type="eggNOG" id="ENOG5033RD4">
    <property type="taxonomic scope" value="Bacteria"/>
</dbReference>
<dbReference type="OrthoDB" id="357930at2"/>
<dbReference type="HOGENOM" id="CLU_097187_0_0_12"/>
<evidence type="ECO:0000256" key="2">
    <source>
        <dbReference type="ARBA" id="ARBA00022764"/>
    </source>
</evidence>
<gene>
    <name evidence="5" type="ordered locus">TREAZ_0913</name>
</gene>
<evidence type="ECO:0000256" key="3">
    <source>
        <dbReference type="ARBA" id="ARBA00023143"/>
    </source>
</evidence>
<name>F5Y8X1_LEAAZ</name>
<proteinExistence type="predicted"/>
<dbReference type="Pfam" id="PF04620">
    <property type="entry name" value="FlaA"/>
    <property type="match status" value="1"/>
</dbReference>
<keyword evidence="3" id="KW-0975">Bacterial flagellum</keyword>
<keyword evidence="5" id="KW-0282">Flagellum</keyword>
<keyword evidence="2" id="KW-0574">Periplasm</keyword>
<feature type="signal peptide" evidence="4">
    <location>
        <begin position="1"/>
        <end position="19"/>
    </location>
</feature>
<sequence>MKRLLIISIFLLAAGFVFAQQSTEVGSPDADRIGIDAAQQLLKEVSVDKFEKDGYWKSTMSPDDGYVTTRLFAGGPLGKEPLKDEEGLDIPDKYVLGSRVDFIHRGYTSFTLYPIRPIPIEGITKTVSVWVVGRNYNHELKLLLEDFFGRPYELYIGKLNFQGWKKLTVAIPPQAEDGVNGIVQRNYHYNNQLGLKITGFRIDVDPWEAYGSYYIYLDDLRAVTDLFAEDSRDPDDMLDAW</sequence>
<dbReference type="GO" id="GO:0030288">
    <property type="term" value="C:outer membrane-bounded periplasmic space"/>
    <property type="evidence" value="ECO:0007669"/>
    <property type="project" value="InterPro"/>
</dbReference>
<accession>F5Y8X1</accession>
<keyword evidence="5" id="KW-0966">Cell projection</keyword>
<dbReference type="InParanoid" id="F5Y8X1"/>
<comment type="subcellular location">
    <subcellularLocation>
        <location evidence="1">Periplasmic flagellum</location>
    </subcellularLocation>
</comment>
<dbReference type="RefSeq" id="WP_015711068.1">
    <property type="nucleotide sequence ID" value="NC_015577.1"/>
</dbReference>
<reference evidence="6" key="1">
    <citation type="submission" date="2009-12" db="EMBL/GenBank/DDBJ databases">
        <title>Complete sequence of Treponema azotonutricium strain ZAS-9.</title>
        <authorList>
            <person name="Tetu S.G."/>
            <person name="Matson E."/>
            <person name="Ren Q."/>
            <person name="Seshadri R."/>
            <person name="Elbourne L."/>
            <person name="Hassan K.A."/>
            <person name="Durkin A."/>
            <person name="Radune D."/>
            <person name="Mohamoud Y."/>
            <person name="Shay R."/>
            <person name="Jin S."/>
            <person name="Zhang X."/>
            <person name="Lucey K."/>
            <person name="Ballor N.R."/>
            <person name="Ottesen E."/>
            <person name="Rosenthal R."/>
            <person name="Allen A."/>
            <person name="Leadbetter J.R."/>
            <person name="Paulsen I.T."/>
        </authorList>
    </citation>
    <scope>NUCLEOTIDE SEQUENCE [LARGE SCALE GENOMIC DNA]</scope>
    <source>
        <strain evidence="6">ATCC BAA-888 / DSM 13862 / ZAS-9</strain>
    </source>
</reference>
<dbReference type="InterPro" id="IPR006714">
    <property type="entry name" value="FlaA"/>
</dbReference>
<evidence type="ECO:0000313" key="6">
    <source>
        <dbReference type="Proteomes" id="UP000009222"/>
    </source>
</evidence>
<reference evidence="5 6" key="2">
    <citation type="journal article" date="2011" name="ISME J.">
        <title>RNA-seq reveals cooperative metabolic interactions between two termite-gut spirochete species in co-culture.</title>
        <authorList>
            <person name="Rosenthal A.Z."/>
            <person name="Matson E.G."/>
            <person name="Eldar A."/>
            <person name="Leadbetter J.R."/>
        </authorList>
    </citation>
    <scope>NUCLEOTIDE SEQUENCE [LARGE SCALE GENOMIC DNA]</scope>
    <source>
        <strain evidence="6">ATCC BAA-888 / DSM 13862 / ZAS-9</strain>
    </source>
</reference>
<dbReference type="KEGG" id="taz:TREAZ_0913"/>
<dbReference type="Proteomes" id="UP000009222">
    <property type="component" value="Chromosome"/>
</dbReference>
<evidence type="ECO:0000313" key="5">
    <source>
        <dbReference type="EMBL" id="AEF80610.1"/>
    </source>
</evidence>
<dbReference type="GO" id="GO:0055040">
    <property type="term" value="C:periplasmic flagellum"/>
    <property type="evidence" value="ECO:0007669"/>
    <property type="project" value="UniProtKB-SubCell"/>
</dbReference>
<keyword evidence="5" id="KW-0969">Cilium</keyword>